<dbReference type="GO" id="GO:0015288">
    <property type="term" value="F:porin activity"/>
    <property type="evidence" value="ECO:0007669"/>
    <property type="project" value="TreeGrafter"/>
</dbReference>
<dbReference type="RefSeq" id="WP_027589130.1">
    <property type="nucleotide sequence ID" value="NZ_FMUP01000002.1"/>
</dbReference>
<feature type="signal peptide" evidence="4">
    <location>
        <begin position="1"/>
        <end position="23"/>
    </location>
</feature>
<dbReference type="Gene3D" id="2.40.160.10">
    <property type="entry name" value="Porin"/>
    <property type="match status" value="1"/>
</dbReference>
<name>A0A0B3BVS1_9PSED</name>
<evidence type="ECO:0000256" key="3">
    <source>
        <dbReference type="ARBA" id="ARBA00022729"/>
    </source>
</evidence>
<dbReference type="GO" id="GO:0016020">
    <property type="term" value="C:membrane"/>
    <property type="evidence" value="ECO:0007669"/>
    <property type="project" value="InterPro"/>
</dbReference>
<dbReference type="EMBL" id="JTAK01000004">
    <property type="protein sequence ID" value="KHO64789.1"/>
    <property type="molecule type" value="Genomic_DNA"/>
</dbReference>
<comment type="caution">
    <text evidence="5">The sequence shown here is derived from an EMBL/GenBank/DDBJ whole genome shotgun (WGS) entry which is preliminary data.</text>
</comment>
<evidence type="ECO:0008006" key="7">
    <source>
        <dbReference type="Google" id="ProtNLM"/>
    </source>
</evidence>
<evidence type="ECO:0000313" key="6">
    <source>
        <dbReference type="Proteomes" id="UP000030980"/>
    </source>
</evidence>
<dbReference type="PANTHER" id="PTHR34596:SF2">
    <property type="entry name" value="CHITOPORIN"/>
    <property type="match status" value="1"/>
</dbReference>
<reference evidence="5 6" key="1">
    <citation type="submission" date="2014-11" db="EMBL/GenBank/DDBJ databases">
        <title>Genome sequence of Pseudomonas tuomuerensis JCM 14085.</title>
        <authorList>
            <person name="Shin S.-K."/>
            <person name="Yi H."/>
        </authorList>
    </citation>
    <scope>NUCLEOTIDE SEQUENCE [LARGE SCALE GENOMIC DNA]</scope>
    <source>
        <strain evidence="5 6">JCM 14085</strain>
    </source>
</reference>
<keyword evidence="3 4" id="KW-0732">Signal</keyword>
<gene>
    <name evidence="5" type="ORF">PT85_11430</name>
</gene>
<dbReference type="OrthoDB" id="6759120at2"/>
<keyword evidence="6" id="KW-1185">Reference proteome</keyword>
<evidence type="ECO:0000256" key="1">
    <source>
        <dbReference type="ARBA" id="ARBA00009075"/>
    </source>
</evidence>
<dbReference type="Pfam" id="PF03573">
    <property type="entry name" value="OprD"/>
    <property type="match status" value="1"/>
</dbReference>
<proteinExistence type="inferred from homology"/>
<accession>A0A0B3BVS1</accession>
<protein>
    <recommendedName>
        <fullName evidence="7">Outer membrane porin, OprD family</fullName>
    </recommendedName>
</protein>
<feature type="chain" id="PRO_5002097875" description="Outer membrane porin, OprD family" evidence="4">
    <location>
        <begin position="24"/>
        <end position="406"/>
    </location>
</feature>
<comment type="similarity">
    <text evidence="1">Belongs to the outer membrane porin (Opr) (TC 1.B.25) family.</text>
</comment>
<sequence>MKKTAVAVAVAVSALGMSQFAAADFVKDSKLSLDLRNYYFAQDTDEFNGAAGVEGGQWGQAFMLNYKSGFTEGAIGVGVDLFGAAAYKLADHGDQQAAMLFERYSADESAERLNKGGATLKARVGKTTGYLGALRPVTPVLVSNDARMLPQLFEGAMLTNQDVAGLTLTAAHLTKVSMRDEDQWTDNNDRFGGEFSLLGADYKVMDGLTAQYYFGQLHNTYKQHFAGLKYSAAVGAGKLGADLRYFNTSEDGDGDGRANPRNDNKLWSALVNYSIAGHTFGVGYQELSGDTGFGQLSNSNYLISERMIGNGLMANQDEKVTLVSYGFDFGTVGVKGLSASVLHQMGDGGVLERDHTETDVVVGYTIPEGQFKGLGARLMHGMYDGDGKTADIDQTRFIVNYSIPLM</sequence>
<organism evidence="5 6">
    <name type="scientific">Pseudomonas flexibilis</name>
    <dbReference type="NCBI Taxonomy" id="706570"/>
    <lineage>
        <taxon>Bacteria</taxon>
        <taxon>Pseudomonadati</taxon>
        <taxon>Pseudomonadota</taxon>
        <taxon>Gammaproteobacteria</taxon>
        <taxon>Pseudomonadales</taxon>
        <taxon>Pseudomonadaceae</taxon>
        <taxon>Pseudomonas</taxon>
    </lineage>
</organism>
<evidence type="ECO:0000256" key="2">
    <source>
        <dbReference type="ARBA" id="ARBA00022448"/>
    </source>
</evidence>
<dbReference type="InterPro" id="IPR005318">
    <property type="entry name" value="OM_porin_bac"/>
</dbReference>
<dbReference type="PANTHER" id="PTHR34596">
    <property type="entry name" value="CHITOPORIN"/>
    <property type="match status" value="1"/>
</dbReference>
<dbReference type="Proteomes" id="UP000030980">
    <property type="component" value="Unassembled WGS sequence"/>
</dbReference>
<evidence type="ECO:0000256" key="4">
    <source>
        <dbReference type="SAM" id="SignalP"/>
    </source>
</evidence>
<dbReference type="STRING" id="706570.PT85_11430"/>
<keyword evidence="2" id="KW-0813">Transport</keyword>
<dbReference type="AlphaFoldDB" id="A0A0B3BVS1"/>
<dbReference type="InterPro" id="IPR023614">
    <property type="entry name" value="Porin_dom_sf"/>
</dbReference>
<evidence type="ECO:0000313" key="5">
    <source>
        <dbReference type="EMBL" id="KHO64789.1"/>
    </source>
</evidence>